<reference evidence="3" key="1">
    <citation type="submission" date="2014-03" db="EMBL/GenBank/DDBJ databases">
        <authorList>
            <person name="Genoscope - CEA"/>
        </authorList>
    </citation>
    <scope>NUCLEOTIDE SEQUENCE [LARGE SCALE GENOMIC DNA]</scope>
    <source>
        <strain evidence="3">CF27</strain>
    </source>
</reference>
<feature type="compositionally biased region" description="Pro residues" evidence="1">
    <location>
        <begin position="225"/>
        <end position="237"/>
    </location>
</feature>
<evidence type="ECO:0000313" key="3">
    <source>
        <dbReference type="EMBL" id="CDQ12059.1"/>
    </source>
</evidence>
<dbReference type="EMBL" id="LT841305">
    <property type="protein sequence ID" value="SMH64814.1"/>
    <property type="molecule type" value="Genomic_DNA"/>
</dbReference>
<reference evidence="3" key="2">
    <citation type="submission" date="2014-07" db="EMBL/GenBank/DDBJ databases">
        <title>Initial genome analysis of the psychrotolerant acidophile Acidithiobacillus ferrivorans CF27: insights into iron and sulfur oxidation pathways and into biofilm formation.</title>
        <authorList>
            <person name="Talla E."/>
            <person name="Hedrich S."/>
            <person name="Mangenot S."/>
            <person name="Ji B."/>
            <person name="Johnson D.B."/>
            <person name="Barbe V."/>
            <person name="Bonnefoy V."/>
        </authorList>
    </citation>
    <scope>NUCLEOTIDE SEQUENCE [LARGE SCALE GENOMIC DNA]</scope>
    <source>
        <strain evidence="3">CF27</strain>
    </source>
</reference>
<protein>
    <recommendedName>
        <fullName evidence="6">Type IV pilus biogenesis protein PilP</fullName>
    </recommendedName>
</protein>
<dbReference type="RefSeq" id="WP_035195459.1">
    <property type="nucleotide sequence ID" value="NZ_CCCS020000078.1"/>
</dbReference>
<organism evidence="3">
    <name type="scientific">Acidithiobacillus ferrivorans</name>
    <dbReference type="NCBI Taxonomy" id="160808"/>
    <lineage>
        <taxon>Bacteria</taxon>
        <taxon>Pseudomonadati</taxon>
        <taxon>Pseudomonadota</taxon>
        <taxon>Acidithiobacillia</taxon>
        <taxon>Acidithiobacillales</taxon>
        <taxon>Acidithiobacillaceae</taxon>
        <taxon>Acidithiobacillus</taxon>
    </lineage>
</organism>
<keyword evidence="5" id="KW-1185">Reference proteome</keyword>
<evidence type="ECO:0000313" key="5">
    <source>
        <dbReference type="Proteomes" id="UP000193925"/>
    </source>
</evidence>
<feature type="chain" id="PRO_5001588557" description="Type IV pilus biogenesis protein PilP" evidence="2">
    <location>
        <begin position="32"/>
        <end position="279"/>
    </location>
</feature>
<accession>A0A060V058</accession>
<name>A0A060V058_9PROT</name>
<proteinExistence type="predicted"/>
<dbReference type="NCBIfam" id="TIGR03021">
    <property type="entry name" value="pilP_fam"/>
    <property type="match status" value="1"/>
</dbReference>
<keyword evidence="2" id="KW-0732">Signal</keyword>
<evidence type="ECO:0000313" key="4">
    <source>
        <dbReference type="EMBL" id="SMH64814.1"/>
    </source>
</evidence>
<feature type="region of interest" description="Disordered" evidence="1">
    <location>
        <begin position="35"/>
        <end position="54"/>
    </location>
</feature>
<feature type="signal peptide" evidence="2">
    <location>
        <begin position="1"/>
        <end position="31"/>
    </location>
</feature>
<evidence type="ECO:0000256" key="1">
    <source>
        <dbReference type="SAM" id="MobiDB-lite"/>
    </source>
</evidence>
<feature type="region of interest" description="Disordered" evidence="1">
    <location>
        <begin position="204"/>
        <end position="279"/>
    </location>
</feature>
<gene>
    <name evidence="4" type="ORF">AFERRI_10848</name>
    <name evidence="3" type="ORF">AFERRI_80008</name>
</gene>
<dbReference type="EMBL" id="CCCS020000078">
    <property type="protein sequence ID" value="CDQ12059.1"/>
    <property type="molecule type" value="Genomic_DNA"/>
</dbReference>
<evidence type="ECO:0008006" key="6">
    <source>
        <dbReference type="Google" id="ProtNLM"/>
    </source>
</evidence>
<dbReference type="InterPro" id="IPR022753">
    <property type="entry name" value="T4SS_pilus_biogen_PilP"/>
</dbReference>
<evidence type="ECO:0000256" key="2">
    <source>
        <dbReference type="SAM" id="SignalP"/>
    </source>
</evidence>
<feature type="compositionally biased region" description="Low complexity" evidence="1">
    <location>
        <begin position="240"/>
        <end position="252"/>
    </location>
</feature>
<dbReference type="Proteomes" id="UP000193925">
    <property type="component" value="Chromosome AFERRI"/>
</dbReference>
<sequence length="279" mass="27358">MRTLLTTSIRDCTFALGLGCALITVSASAIASPLPKPAPSAGPTRLQVVSPSQGSGHSSVATVGELDALYSQIALLKGQLAVAKLKHGITEAGKPSGDGGTPFQSANQSLYGGIPSTFPMEASPLQGASPLRGANSLPAAESESLPQVLSISGSGSDLTAQIAMPSGGETLVQTGAKVAGGFTVRSITAHGVNVSGKHGLESLPFAPSRNGFPESQGSGDGTPPSFTPPSFAPPVSLPVPGANSAPGANPPMGGMPGSGAPGMGRESPQSGVSSIGVGE</sequence>
<reference evidence="4 5" key="3">
    <citation type="submission" date="2017-03" db="EMBL/GenBank/DDBJ databases">
        <authorList>
            <person name="Regsiter A."/>
            <person name="William W."/>
        </authorList>
    </citation>
    <scope>NUCLEOTIDE SEQUENCE [LARGE SCALE GENOMIC DNA]</scope>
    <source>
        <strain evidence="4">PRJEB5721</strain>
    </source>
</reference>
<dbReference type="AlphaFoldDB" id="A0A060V058"/>